<keyword evidence="1" id="KW-0732">Signal</keyword>
<feature type="chain" id="PRO_5046414634" description="Lipocalin-like domain-containing protein" evidence="1">
    <location>
        <begin position="23"/>
        <end position="146"/>
    </location>
</feature>
<feature type="signal peptide" evidence="1">
    <location>
        <begin position="1"/>
        <end position="22"/>
    </location>
</feature>
<dbReference type="EMBL" id="BAABCY010000085">
    <property type="protein sequence ID" value="GAA3580329.1"/>
    <property type="molecule type" value="Genomic_DNA"/>
</dbReference>
<dbReference type="RefSeq" id="WP_345007326.1">
    <property type="nucleotide sequence ID" value="NZ_BAABCY010000085.1"/>
</dbReference>
<protein>
    <recommendedName>
        <fullName evidence="4">Lipocalin-like domain-containing protein</fullName>
    </recommendedName>
</protein>
<gene>
    <name evidence="2" type="ORF">GCM10022395_31000</name>
</gene>
<accession>A0ABP6YB12</accession>
<reference evidence="3" key="1">
    <citation type="journal article" date="2019" name="Int. J. Syst. Evol. Microbiol.">
        <title>The Global Catalogue of Microorganisms (GCM) 10K type strain sequencing project: providing services to taxonomists for standard genome sequencing and annotation.</title>
        <authorList>
            <consortium name="The Broad Institute Genomics Platform"/>
            <consortium name="The Broad Institute Genome Sequencing Center for Infectious Disease"/>
            <person name="Wu L."/>
            <person name="Ma J."/>
        </authorList>
    </citation>
    <scope>NUCLEOTIDE SEQUENCE [LARGE SCALE GENOMIC DNA]</scope>
    <source>
        <strain evidence="3">JCM 17111</strain>
    </source>
</reference>
<evidence type="ECO:0008006" key="4">
    <source>
        <dbReference type="Google" id="ProtNLM"/>
    </source>
</evidence>
<evidence type="ECO:0000256" key="1">
    <source>
        <dbReference type="SAM" id="SignalP"/>
    </source>
</evidence>
<keyword evidence="3" id="KW-1185">Reference proteome</keyword>
<evidence type="ECO:0000313" key="3">
    <source>
        <dbReference type="Proteomes" id="UP001500954"/>
    </source>
</evidence>
<proteinExistence type="predicted"/>
<name>A0ABP6YB12_9FLAO</name>
<dbReference type="PROSITE" id="PS51257">
    <property type="entry name" value="PROKAR_LIPOPROTEIN"/>
    <property type="match status" value="1"/>
</dbReference>
<comment type="caution">
    <text evidence="2">The sequence shown here is derived from an EMBL/GenBank/DDBJ whole genome shotgun (WGS) entry which is preliminary data.</text>
</comment>
<evidence type="ECO:0000313" key="2">
    <source>
        <dbReference type="EMBL" id="GAA3580329.1"/>
    </source>
</evidence>
<dbReference type="Proteomes" id="UP001500954">
    <property type="component" value="Unassembled WGS sequence"/>
</dbReference>
<organism evidence="2 3">
    <name type="scientific">Snuella lapsa</name>
    <dbReference type="NCBI Taxonomy" id="870481"/>
    <lineage>
        <taxon>Bacteria</taxon>
        <taxon>Pseudomonadati</taxon>
        <taxon>Bacteroidota</taxon>
        <taxon>Flavobacteriia</taxon>
        <taxon>Flavobacteriales</taxon>
        <taxon>Flavobacteriaceae</taxon>
        <taxon>Snuella</taxon>
    </lineage>
</organism>
<sequence length="146" mass="16182">MKRTFLIVLSFTFLLTGCSVNTSDENNNQVYRYLWHLVNVTGGISGVDEQFSLDTVVWVFDEVNGKITVTNSNDDPEKEDGLDSGVYDFSIQTIDGNTFLTVGNTEIGGITFPSLEEMILNENETSSGPGSDGFIYNFQRTVEVVQ</sequence>